<dbReference type="VEuPathDB" id="VectorBase:MDOMA2_001387"/>
<evidence type="ECO:0000313" key="2">
    <source>
        <dbReference type="EnsemblMetazoa" id="MDOA010421-PB"/>
    </source>
</evidence>
<dbReference type="VEuPathDB" id="VectorBase:MDOA010421"/>
<evidence type="ECO:0000313" key="4">
    <source>
        <dbReference type="RefSeq" id="XP_011294105.1"/>
    </source>
</evidence>
<dbReference type="RefSeq" id="XP_011294105.1">
    <property type="nucleotide sequence ID" value="XM_011295803.2"/>
</dbReference>
<protein>
    <submittedName>
        <fullName evidence="4">Uncharacterized protein LOC101891480 isoform X1</fullName>
    </submittedName>
</protein>
<dbReference type="AlphaFoldDB" id="A0A1I8N113"/>
<reference evidence="2" key="1">
    <citation type="submission" date="2020-05" db="UniProtKB">
        <authorList>
            <consortium name="EnsemblMetazoa"/>
        </authorList>
    </citation>
    <scope>IDENTIFICATION</scope>
    <source>
        <strain evidence="2">Aabys</strain>
    </source>
</reference>
<dbReference type="GeneID" id="101891480"/>
<dbReference type="OrthoDB" id="7790690at2759"/>
<feature type="domain" description="Fanconi anaemia group A protein N-terminal" evidence="1">
    <location>
        <begin position="30"/>
        <end position="370"/>
    </location>
</feature>
<dbReference type="InterPro" id="IPR031729">
    <property type="entry name" value="Fanconi_A_N"/>
</dbReference>
<organism evidence="2">
    <name type="scientific">Musca domestica</name>
    <name type="common">House fly</name>
    <dbReference type="NCBI Taxonomy" id="7370"/>
    <lineage>
        <taxon>Eukaryota</taxon>
        <taxon>Metazoa</taxon>
        <taxon>Ecdysozoa</taxon>
        <taxon>Arthropoda</taxon>
        <taxon>Hexapoda</taxon>
        <taxon>Insecta</taxon>
        <taxon>Pterygota</taxon>
        <taxon>Neoptera</taxon>
        <taxon>Endopterygota</taxon>
        <taxon>Diptera</taxon>
        <taxon>Brachycera</taxon>
        <taxon>Muscomorpha</taxon>
        <taxon>Muscoidea</taxon>
        <taxon>Muscidae</taxon>
        <taxon>Musca</taxon>
    </lineage>
</organism>
<gene>
    <name evidence="2" type="primary">101891480</name>
    <name evidence="4" type="synonym">LOC101891480</name>
</gene>
<dbReference type="EnsemblMetazoa" id="MDOA010421-RB">
    <property type="protein sequence ID" value="MDOA010421-PB"/>
    <property type="gene ID" value="MDOA010421"/>
</dbReference>
<dbReference type="Proteomes" id="UP001652621">
    <property type="component" value="Unplaced"/>
</dbReference>
<keyword evidence="3" id="KW-1185">Reference proteome</keyword>
<evidence type="ECO:0000259" key="1">
    <source>
        <dbReference type="Pfam" id="PF15865"/>
    </source>
</evidence>
<dbReference type="STRING" id="7370.A0A1I8N113"/>
<accession>A0A1I8N113</accession>
<reference evidence="4" key="2">
    <citation type="submission" date="2025-04" db="UniProtKB">
        <authorList>
            <consortium name="RefSeq"/>
        </authorList>
    </citation>
    <scope>IDENTIFICATION</scope>
    <source>
        <strain evidence="4">Aabys</strain>
    </source>
</reference>
<dbReference type="Pfam" id="PF15865">
    <property type="entry name" value="Fanconi_A_N"/>
    <property type="match status" value="1"/>
</dbReference>
<sequence length="388" mass="44524">MHYQIGPSLKLICQTLQKNTERVNQCQRFEIAELLKTLNATEKLLVAKYFCKLPWNIGSLFVLGILHDLRILTATEFILCYNSNEDVQLVLNDFYESEFELITNLFINSTMDSGNSIRLSDILEVSLENLFKDLLEKPELNSLGYAKYMRSSVPGEILIKIIQKHVDVIIRLEQSGVSAAFENFSSWINEGVDELKFPKDLYDNLLSNNIEDSLNYLLKLASVENFRNWKFYLILLQTLCSGNNEKAGPYVRSKKHLKAHLKQLATLPYKRSMMNLLLTARASNAVTMDISKNLDLYADWYKNNIGEMKFFFKAEEFHNIMNLLDQCIAYEAELDYLEIHAAISISPPVLCGKIVQSYKSKCKQRLQQIKKGIKGVGIDESIVIEDSN</sequence>
<name>A0A1I8N113_MUSDO</name>
<proteinExistence type="predicted"/>
<evidence type="ECO:0000313" key="3">
    <source>
        <dbReference type="Proteomes" id="UP001652621"/>
    </source>
</evidence>